<comment type="similarity">
    <text evidence="9 13">Belongs to the QueA family.</text>
</comment>
<dbReference type="STRING" id="1844972.A7K91_17380"/>
<proteinExistence type="inferred from homology"/>
<comment type="subunit">
    <text evidence="3 13">Monomer.</text>
</comment>
<dbReference type="PANTHER" id="PTHR30307:SF0">
    <property type="entry name" value="S-ADENOSYLMETHIONINE:TRNA RIBOSYLTRANSFERASE-ISOMERASE"/>
    <property type="match status" value="1"/>
</dbReference>
<dbReference type="UniPathway" id="UPA00392"/>
<evidence type="ECO:0000256" key="12">
    <source>
        <dbReference type="ARBA" id="ARBA00076160"/>
    </source>
</evidence>
<gene>
    <name evidence="13" type="primary">queA</name>
    <name evidence="14" type="ORF">A7K91_17380</name>
</gene>
<comment type="catalytic activity">
    <reaction evidence="8 13">
        <text>7-aminomethyl-7-carbaguanosine(34) in tRNA + S-adenosyl-L-methionine = epoxyqueuosine(34) in tRNA + adenine + L-methionine + 2 H(+)</text>
        <dbReference type="Rhea" id="RHEA:32155"/>
        <dbReference type="Rhea" id="RHEA-COMP:10342"/>
        <dbReference type="Rhea" id="RHEA-COMP:18582"/>
        <dbReference type="ChEBI" id="CHEBI:15378"/>
        <dbReference type="ChEBI" id="CHEBI:16708"/>
        <dbReference type="ChEBI" id="CHEBI:57844"/>
        <dbReference type="ChEBI" id="CHEBI:59789"/>
        <dbReference type="ChEBI" id="CHEBI:82833"/>
        <dbReference type="ChEBI" id="CHEBI:194443"/>
        <dbReference type="EC" id="2.4.99.17"/>
    </reaction>
</comment>
<sequence length="348" mass="38897">MNVDWFDFELPEELIAQTPLADRTSSRLLSLNRASGKISHGGFTDLAELLQEGDVLVLNNTRVIPARLMGVKSDTGAKVELLLLKRLEGDTWEALAKPAKRLKTGTVIHFGDDGSGKPLMKAEIIAEGDMGSRHILFRYEGIFQELLDRLGEMPLPPYIKETLAERERYQTVYSRHEGSAAAPTAGLHFTEAFLDNLQKRGIQLAYVTLHVGLGTFRPMSAETVEEHEMHAEYYELDEENAAILEVARREGRRIVAVGTTSARTLETVASRFPDTPLEACSGWTSIFIYPGYTFKLVNALVTNFHLPKSTLVMLVSALAGRDAVMKAYSEAIQRQYRFFSFGDAMFIY</sequence>
<comment type="caution">
    <text evidence="14">The sequence shown here is derived from an EMBL/GenBank/DDBJ whole genome shotgun (WGS) entry which is preliminary data.</text>
</comment>
<dbReference type="Proteomes" id="UP000092024">
    <property type="component" value="Unassembled WGS sequence"/>
</dbReference>
<keyword evidence="7 13" id="KW-0671">Queuosine biosynthesis</keyword>
<dbReference type="FunFam" id="2.40.10.240:FF:000002">
    <property type="entry name" value="S-adenosylmethionine:tRNA ribosyltransferase-isomerase"/>
    <property type="match status" value="1"/>
</dbReference>
<name>A0A1A5YJM0_9BACL</name>
<dbReference type="GO" id="GO:0005737">
    <property type="term" value="C:cytoplasm"/>
    <property type="evidence" value="ECO:0007669"/>
    <property type="project" value="UniProtKB-SubCell"/>
</dbReference>
<comment type="pathway">
    <text evidence="2 13">tRNA modification; tRNA-queuosine biosynthesis.</text>
</comment>
<dbReference type="Gene3D" id="2.40.10.240">
    <property type="entry name" value="QueA-like"/>
    <property type="match status" value="1"/>
</dbReference>
<dbReference type="EMBL" id="LYPA01000052">
    <property type="protein sequence ID" value="OBR65807.1"/>
    <property type="molecule type" value="Genomic_DNA"/>
</dbReference>
<evidence type="ECO:0000256" key="1">
    <source>
        <dbReference type="ARBA" id="ARBA00004496"/>
    </source>
</evidence>
<evidence type="ECO:0000256" key="9">
    <source>
        <dbReference type="ARBA" id="ARBA00061210"/>
    </source>
</evidence>
<evidence type="ECO:0000256" key="2">
    <source>
        <dbReference type="ARBA" id="ARBA00004691"/>
    </source>
</evidence>
<dbReference type="GO" id="GO:0051075">
    <property type="term" value="F:S-adenosylmethionine:tRNA ribosyltransferase-isomerase activity"/>
    <property type="evidence" value="ECO:0007669"/>
    <property type="project" value="UniProtKB-EC"/>
</dbReference>
<keyword evidence="4 13" id="KW-0963">Cytoplasm</keyword>
<keyword evidence="6 13" id="KW-0949">S-adenosyl-L-methionine</keyword>
<dbReference type="InterPro" id="IPR003699">
    <property type="entry name" value="QueA"/>
</dbReference>
<dbReference type="PANTHER" id="PTHR30307">
    <property type="entry name" value="S-ADENOSYLMETHIONINE:TRNA RIBOSYLTRANSFERASE-ISOMERASE"/>
    <property type="match status" value="1"/>
</dbReference>
<evidence type="ECO:0000256" key="10">
    <source>
        <dbReference type="ARBA" id="ARBA00066503"/>
    </source>
</evidence>
<dbReference type="FunFam" id="3.40.1780.10:FF:000001">
    <property type="entry name" value="S-adenosylmethionine:tRNA ribosyltransferase-isomerase"/>
    <property type="match status" value="1"/>
</dbReference>
<dbReference type="GO" id="GO:0008616">
    <property type="term" value="P:tRNA queuosine(34) biosynthetic process"/>
    <property type="evidence" value="ECO:0007669"/>
    <property type="project" value="UniProtKB-UniRule"/>
</dbReference>
<dbReference type="EC" id="2.4.99.17" evidence="10 13"/>
<organism evidence="14 15">
    <name type="scientific">Paenibacillus oryzae</name>
    <dbReference type="NCBI Taxonomy" id="1844972"/>
    <lineage>
        <taxon>Bacteria</taxon>
        <taxon>Bacillati</taxon>
        <taxon>Bacillota</taxon>
        <taxon>Bacilli</taxon>
        <taxon>Bacillales</taxon>
        <taxon>Paenibacillaceae</taxon>
        <taxon>Paenibacillus</taxon>
    </lineage>
</organism>
<evidence type="ECO:0000256" key="11">
    <source>
        <dbReference type="ARBA" id="ARBA00069325"/>
    </source>
</evidence>
<dbReference type="InterPro" id="IPR042119">
    <property type="entry name" value="QueA_dom2"/>
</dbReference>
<dbReference type="InterPro" id="IPR042118">
    <property type="entry name" value="QueA_dom1"/>
</dbReference>
<evidence type="ECO:0000256" key="5">
    <source>
        <dbReference type="ARBA" id="ARBA00022679"/>
    </source>
</evidence>
<dbReference type="Gene3D" id="3.40.1780.10">
    <property type="entry name" value="QueA-like"/>
    <property type="match status" value="1"/>
</dbReference>
<dbReference type="AlphaFoldDB" id="A0A1A5YJM0"/>
<dbReference type="OrthoDB" id="9805933at2"/>
<evidence type="ECO:0000313" key="14">
    <source>
        <dbReference type="EMBL" id="OBR65807.1"/>
    </source>
</evidence>
<dbReference type="HAMAP" id="MF_00113">
    <property type="entry name" value="QueA"/>
    <property type="match status" value="1"/>
</dbReference>
<evidence type="ECO:0000313" key="15">
    <source>
        <dbReference type="Proteomes" id="UP000092024"/>
    </source>
</evidence>
<accession>A0A1A5YJM0</accession>
<dbReference type="SUPFAM" id="SSF111337">
    <property type="entry name" value="QueA-like"/>
    <property type="match status" value="1"/>
</dbReference>
<keyword evidence="14" id="KW-0413">Isomerase</keyword>
<comment type="subcellular location">
    <subcellularLocation>
        <location evidence="1 13">Cytoplasm</location>
    </subcellularLocation>
</comment>
<evidence type="ECO:0000256" key="4">
    <source>
        <dbReference type="ARBA" id="ARBA00022490"/>
    </source>
</evidence>
<evidence type="ECO:0000256" key="6">
    <source>
        <dbReference type="ARBA" id="ARBA00022691"/>
    </source>
</evidence>
<reference evidence="14 15" key="1">
    <citation type="submission" date="2016-05" db="EMBL/GenBank/DDBJ databases">
        <title>Paenibacillus oryzae. sp. nov., isolated from the rice root.</title>
        <authorList>
            <person name="Zhang J."/>
            <person name="Zhang X."/>
        </authorList>
    </citation>
    <scope>NUCLEOTIDE SEQUENCE [LARGE SCALE GENOMIC DNA]</scope>
    <source>
        <strain evidence="14 15">1DrF-4</strain>
    </source>
</reference>
<dbReference type="Pfam" id="PF02547">
    <property type="entry name" value="Queuosine_synth"/>
    <property type="match status" value="1"/>
</dbReference>
<evidence type="ECO:0000256" key="7">
    <source>
        <dbReference type="ARBA" id="ARBA00022785"/>
    </source>
</evidence>
<evidence type="ECO:0000256" key="8">
    <source>
        <dbReference type="ARBA" id="ARBA00052751"/>
    </source>
</evidence>
<comment type="function">
    <text evidence="13">Transfers and isomerizes the ribose moiety from AdoMet to the 7-aminomethyl group of 7-deazaguanine (preQ1-tRNA) to give epoxyqueuosine (oQ-tRNA).</text>
</comment>
<dbReference type="NCBIfam" id="NF001140">
    <property type="entry name" value="PRK00147.1"/>
    <property type="match status" value="1"/>
</dbReference>
<dbReference type="RefSeq" id="WP_068682673.1">
    <property type="nucleotide sequence ID" value="NZ_LYPA01000052.1"/>
</dbReference>
<protein>
    <recommendedName>
        <fullName evidence="11 13">S-adenosylmethionine:tRNA ribosyltransferase-isomerase</fullName>
        <ecNumber evidence="10 13">2.4.99.17</ecNumber>
    </recommendedName>
    <alternativeName>
        <fullName evidence="12 13">Queuosine biosynthesis protein QueA</fullName>
    </alternativeName>
</protein>
<dbReference type="NCBIfam" id="TIGR00113">
    <property type="entry name" value="queA"/>
    <property type="match status" value="1"/>
</dbReference>
<keyword evidence="5 13" id="KW-0808">Transferase</keyword>
<evidence type="ECO:0000256" key="3">
    <source>
        <dbReference type="ARBA" id="ARBA00011245"/>
    </source>
</evidence>
<evidence type="ECO:0000256" key="13">
    <source>
        <dbReference type="HAMAP-Rule" id="MF_00113"/>
    </source>
</evidence>
<dbReference type="InterPro" id="IPR036100">
    <property type="entry name" value="QueA_sf"/>
</dbReference>
<keyword evidence="15" id="KW-1185">Reference proteome</keyword>